<evidence type="ECO:0000313" key="5">
    <source>
        <dbReference type="EMBL" id="TCL38268.1"/>
    </source>
</evidence>
<keyword evidence="1" id="KW-0285">Flavoprotein</keyword>
<organism evidence="5 6">
    <name type="scientific">Anaerospora hongkongensis</name>
    <dbReference type="NCBI Taxonomy" id="244830"/>
    <lineage>
        <taxon>Bacteria</taxon>
        <taxon>Bacillati</taxon>
        <taxon>Bacillota</taxon>
        <taxon>Negativicutes</taxon>
        <taxon>Selenomonadales</taxon>
        <taxon>Sporomusaceae</taxon>
        <taxon>Anaerospora</taxon>
    </lineage>
</organism>
<dbReference type="PANTHER" id="PTHR23026:SF90">
    <property type="entry name" value="IODOTYROSINE DEIODINASE 1"/>
    <property type="match status" value="1"/>
</dbReference>
<feature type="domain" description="Nitroreductase" evidence="4">
    <location>
        <begin position="7"/>
        <end position="187"/>
    </location>
</feature>
<evidence type="ECO:0000256" key="3">
    <source>
        <dbReference type="ARBA" id="ARBA00023002"/>
    </source>
</evidence>
<dbReference type="RefSeq" id="WP_132078004.1">
    <property type="nucleotide sequence ID" value="NZ_DAMAKO010000015.1"/>
</dbReference>
<evidence type="ECO:0000256" key="2">
    <source>
        <dbReference type="ARBA" id="ARBA00022643"/>
    </source>
</evidence>
<evidence type="ECO:0000313" key="6">
    <source>
        <dbReference type="Proteomes" id="UP000295063"/>
    </source>
</evidence>
<dbReference type="Pfam" id="PF00881">
    <property type="entry name" value="Nitroreductase"/>
    <property type="match status" value="1"/>
</dbReference>
<accession>A0A4R1Q1R0</accession>
<dbReference type="EMBL" id="SLUI01000004">
    <property type="protein sequence ID" value="TCL38268.1"/>
    <property type="molecule type" value="Genomic_DNA"/>
</dbReference>
<dbReference type="OrthoDB" id="9783470at2"/>
<keyword evidence="2" id="KW-0288">FMN</keyword>
<keyword evidence="6" id="KW-1185">Reference proteome</keyword>
<sequence>MSTLEFIYQRHSVRKFKEQPVEPAHLQEMIKAATYAPSGKNLQNWHFVVITNQEKIAGIAELVTKKNENLAGYIKDEAKAKAVRAMVHYHTVFKAAPVLILVYAGPYPTIADDLLAAGIMPASEALEYAKPNPAIQNIAAALENLQLAAANLGYGTCWMTGPTYAAKEISEYIGFAKEGYFLAAMSPLGIPDEGKWSYPPRKPVEDILTIIQ</sequence>
<comment type="caution">
    <text evidence="5">The sequence shown here is derived from an EMBL/GenBank/DDBJ whole genome shotgun (WGS) entry which is preliminary data.</text>
</comment>
<dbReference type="AlphaFoldDB" id="A0A4R1Q1R0"/>
<gene>
    <name evidence="5" type="ORF">EV210_104251</name>
</gene>
<dbReference type="GO" id="GO:0016491">
    <property type="term" value="F:oxidoreductase activity"/>
    <property type="evidence" value="ECO:0007669"/>
    <property type="project" value="UniProtKB-KW"/>
</dbReference>
<protein>
    <submittedName>
        <fullName evidence="5">Nitroreductase</fullName>
    </submittedName>
</protein>
<evidence type="ECO:0000256" key="1">
    <source>
        <dbReference type="ARBA" id="ARBA00022630"/>
    </source>
</evidence>
<dbReference type="SUPFAM" id="SSF55469">
    <property type="entry name" value="FMN-dependent nitroreductase-like"/>
    <property type="match status" value="1"/>
</dbReference>
<proteinExistence type="predicted"/>
<dbReference type="InterPro" id="IPR029479">
    <property type="entry name" value="Nitroreductase"/>
</dbReference>
<name>A0A4R1Q1R0_9FIRM</name>
<dbReference type="PANTHER" id="PTHR23026">
    <property type="entry name" value="NADPH NITROREDUCTASE"/>
    <property type="match status" value="1"/>
</dbReference>
<reference evidence="5 6" key="1">
    <citation type="submission" date="2019-03" db="EMBL/GenBank/DDBJ databases">
        <title>Genomic Encyclopedia of Type Strains, Phase IV (KMG-IV): sequencing the most valuable type-strain genomes for metagenomic binning, comparative biology and taxonomic classification.</title>
        <authorList>
            <person name="Goeker M."/>
        </authorList>
    </citation>
    <scope>NUCLEOTIDE SEQUENCE [LARGE SCALE GENOMIC DNA]</scope>
    <source>
        <strain evidence="5 6">DSM 15969</strain>
    </source>
</reference>
<dbReference type="Gene3D" id="3.40.109.10">
    <property type="entry name" value="NADH Oxidase"/>
    <property type="match status" value="1"/>
</dbReference>
<dbReference type="InterPro" id="IPR050627">
    <property type="entry name" value="Nitroreductase/BluB"/>
</dbReference>
<evidence type="ECO:0000259" key="4">
    <source>
        <dbReference type="Pfam" id="PF00881"/>
    </source>
</evidence>
<keyword evidence="3" id="KW-0560">Oxidoreductase</keyword>
<dbReference type="InterPro" id="IPR000415">
    <property type="entry name" value="Nitroreductase-like"/>
</dbReference>
<dbReference type="Proteomes" id="UP000295063">
    <property type="component" value="Unassembled WGS sequence"/>
</dbReference>